<dbReference type="Proteomes" id="UP000594454">
    <property type="component" value="Chromosome 5"/>
</dbReference>
<dbReference type="OrthoDB" id="8049159at2759"/>
<name>A0A7R8UZF1_HERIL</name>
<organism evidence="1 2">
    <name type="scientific">Hermetia illucens</name>
    <name type="common">Black soldier fly</name>
    <dbReference type="NCBI Taxonomy" id="343691"/>
    <lineage>
        <taxon>Eukaryota</taxon>
        <taxon>Metazoa</taxon>
        <taxon>Ecdysozoa</taxon>
        <taxon>Arthropoda</taxon>
        <taxon>Hexapoda</taxon>
        <taxon>Insecta</taxon>
        <taxon>Pterygota</taxon>
        <taxon>Neoptera</taxon>
        <taxon>Endopterygota</taxon>
        <taxon>Diptera</taxon>
        <taxon>Brachycera</taxon>
        <taxon>Stratiomyomorpha</taxon>
        <taxon>Stratiomyidae</taxon>
        <taxon>Hermetiinae</taxon>
        <taxon>Hermetia</taxon>
    </lineage>
</organism>
<evidence type="ECO:0000313" key="1">
    <source>
        <dbReference type="EMBL" id="CAD7089872.1"/>
    </source>
</evidence>
<dbReference type="FunCoup" id="A0A7R8UZF1">
    <property type="interactions" value="6"/>
</dbReference>
<gene>
    <name evidence="1" type="ORF">HERILL_LOCUS12394</name>
</gene>
<protein>
    <submittedName>
        <fullName evidence="1">Uncharacterized protein</fullName>
    </submittedName>
</protein>
<reference evidence="1 2" key="1">
    <citation type="submission" date="2020-11" db="EMBL/GenBank/DDBJ databases">
        <authorList>
            <person name="Wallbank WR R."/>
            <person name="Pardo Diaz C."/>
            <person name="Kozak K."/>
            <person name="Martin S."/>
            <person name="Jiggins C."/>
            <person name="Moest M."/>
            <person name="Warren A I."/>
            <person name="Generalovic N T."/>
            <person name="Byers J.R.P. K."/>
            <person name="Montejo-Kovacevich G."/>
            <person name="Yen C E."/>
        </authorList>
    </citation>
    <scope>NUCLEOTIDE SEQUENCE [LARGE SCALE GENOMIC DNA]</scope>
</reference>
<keyword evidence="2" id="KW-1185">Reference proteome</keyword>
<proteinExistence type="predicted"/>
<accession>A0A7R8UZF1</accession>
<dbReference type="EMBL" id="LR899013">
    <property type="protein sequence ID" value="CAD7089872.1"/>
    <property type="molecule type" value="Genomic_DNA"/>
</dbReference>
<sequence>MTFNDIYFLIKYNQRINNAYRRSIAEYEENLCKYLNGTAKAPLTKILWPYLRGLINVTDLVFGDEYLPPFLPEGQAKLDVHIRNGKERVPILNIRYFIEVKPRGAAMLNL</sequence>
<evidence type="ECO:0000313" key="2">
    <source>
        <dbReference type="Proteomes" id="UP000594454"/>
    </source>
</evidence>
<dbReference type="AlphaFoldDB" id="A0A7R8UZF1"/>
<dbReference type="InParanoid" id="A0A7R8UZF1"/>